<keyword evidence="2" id="KW-1185">Reference proteome</keyword>
<proteinExistence type="predicted"/>
<evidence type="ECO:0000313" key="2">
    <source>
        <dbReference type="Proteomes" id="UP000243525"/>
    </source>
</evidence>
<dbReference type="OrthoDB" id="1123245at2"/>
<protein>
    <submittedName>
        <fullName evidence="1">Gliding motility-associated-like protein</fullName>
    </submittedName>
</protein>
<reference evidence="1 2" key="1">
    <citation type="submission" date="2018-04" db="EMBL/GenBank/DDBJ databases">
        <title>Genomic Encyclopedia of Archaeal and Bacterial Type Strains, Phase II (KMG-II): from individual species to whole genera.</title>
        <authorList>
            <person name="Goeker M."/>
        </authorList>
    </citation>
    <scope>NUCLEOTIDE SEQUENCE [LARGE SCALE GENOMIC DNA]</scope>
    <source>
        <strain evidence="1 2">DSM 28823</strain>
    </source>
</reference>
<gene>
    <name evidence="1" type="ORF">C8N47_102196</name>
</gene>
<name>A0A2T5C5Q1_9BACT</name>
<evidence type="ECO:0000313" key="1">
    <source>
        <dbReference type="EMBL" id="PTN10211.1"/>
    </source>
</evidence>
<dbReference type="AlphaFoldDB" id="A0A2T5C5Q1"/>
<dbReference type="InterPro" id="IPR035986">
    <property type="entry name" value="PKD_dom_sf"/>
</dbReference>
<dbReference type="SUPFAM" id="SSF49299">
    <property type="entry name" value="PKD domain"/>
    <property type="match status" value="1"/>
</dbReference>
<dbReference type="Proteomes" id="UP000243525">
    <property type="component" value="Unassembled WGS sequence"/>
</dbReference>
<sequence length="429" mass="47832">MKHLFSVFIVFLFIGYVAECSAQITTITASGQTMTNYPSGDQYLIYIFCGQQGVPSGSLTAQFSTGETADFEWFQYNSQTGLFEARAEFDQSAVVASTAPGLEDGCYRVKVTAGGQTETYTAWVLNSWYVLSAEISEVTCDYFRITGEITDQAVLEYTDLAGAGTDFPVQKIVQARWESGSEALSTLLSPTIYYPPSSNTTYELTVYDDLGCSATTSVYYESVVPKADFTASPESGEAPLEVSFSNQSQNADEYEWFFFRDIAEIRAEAASEGSVADSIMDVALDVNPIYTYENSGEYKVKMVATKQSGELVCHDTLYLDYYIKVDTSYIDAPNFFTPNGDGTNDKFKVYFSSMKSIDIKIFNRWGKRVYGVSRNNLGTFNSDGEELAWDGRIGGRMASPGVYYYVVEGRGRDDRKWHKSGFFHLFRSK</sequence>
<dbReference type="NCBIfam" id="TIGR04131">
    <property type="entry name" value="Bac_Flav_CTERM"/>
    <property type="match status" value="1"/>
</dbReference>
<dbReference type="InterPro" id="IPR013783">
    <property type="entry name" value="Ig-like_fold"/>
</dbReference>
<accession>A0A2T5C5Q1</accession>
<dbReference type="RefSeq" id="WP_107820988.1">
    <property type="nucleotide sequence ID" value="NZ_OY782574.1"/>
</dbReference>
<dbReference type="Gene3D" id="2.60.40.10">
    <property type="entry name" value="Immunoglobulins"/>
    <property type="match status" value="2"/>
</dbReference>
<dbReference type="EMBL" id="QAAD01000002">
    <property type="protein sequence ID" value="PTN10211.1"/>
    <property type="molecule type" value="Genomic_DNA"/>
</dbReference>
<dbReference type="Pfam" id="PF13585">
    <property type="entry name" value="CHU_C"/>
    <property type="match status" value="1"/>
</dbReference>
<organism evidence="1 2">
    <name type="scientific">Mangrovibacterium marinum</name>
    <dbReference type="NCBI Taxonomy" id="1639118"/>
    <lineage>
        <taxon>Bacteria</taxon>
        <taxon>Pseudomonadati</taxon>
        <taxon>Bacteroidota</taxon>
        <taxon>Bacteroidia</taxon>
        <taxon>Marinilabiliales</taxon>
        <taxon>Prolixibacteraceae</taxon>
        <taxon>Mangrovibacterium</taxon>
    </lineage>
</organism>
<comment type="caution">
    <text evidence="1">The sequence shown here is derived from an EMBL/GenBank/DDBJ whole genome shotgun (WGS) entry which is preliminary data.</text>
</comment>
<dbReference type="InterPro" id="IPR026341">
    <property type="entry name" value="T9SS_type_B"/>
</dbReference>